<organism evidence="2 3">
    <name type="scientific">Propioniciclava soli</name>
    <dbReference type="NCBI Taxonomy" id="2775081"/>
    <lineage>
        <taxon>Bacteria</taxon>
        <taxon>Bacillati</taxon>
        <taxon>Actinomycetota</taxon>
        <taxon>Actinomycetes</taxon>
        <taxon>Propionibacteriales</taxon>
        <taxon>Propionibacteriaceae</taxon>
        <taxon>Propioniciclava</taxon>
    </lineage>
</organism>
<dbReference type="Proteomes" id="UP001434337">
    <property type="component" value="Chromosome"/>
</dbReference>
<gene>
    <name evidence="2" type="ORF">PCC79_06695</name>
</gene>
<dbReference type="Gene3D" id="3.30.70.100">
    <property type="match status" value="1"/>
</dbReference>
<protein>
    <submittedName>
        <fullName evidence="2">Antibiotic biosynthesis monooxygenase</fullName>
    </submittedName>
</protein>
<evidence type="ECO:0000313" key="3">
    <source>
        <dbReference type="Proteomes" id="UP001434337"/>
    </source>
</evidence>
<evidence type="ECO:0000259" key="1">
    <source>
        <dbReference type="PROSITE" id="PS51725"/>
    </source>
</evidence>
<proteinExistence type="predicted"/>
<keyword evidence="3" id="KW-1185">Reference proteome</keyword>
<dbReference type="EMBL" id="CP115965">
    <property type="protein sequence ID" value="WZW99873.1"/>
    <property type="molecule type" value="Genomic_DNA"/>
</dbReference>
<dbReference type="InterPro" id="IPR007138">
    <property type="entry name" value="ABM_dom"/>
</dbReference>
<dbReference type="PROSITE" id="PS51725">
    <property type="entry name" value="ABM"/>
    <property type="match status" value="1"/>
</dbReference>
<sequence length="102" mass="10904">MVVVNRFRVAQDAAASFSGRADAVAAFFGSCPGCEGAEVVRNLDDPELWAIVSRWADVGSYRRSFNGYEAKMALMPLLGEAIDEPSAYADPADVGFNVPRGS</sequence>
<name>A0ABZ3CAV8_9ACTN</name>
<keyword evidence="2" id="KW-0560">Oxidoreductase</keyword>
<dbReference type="SUPFAM" id="SSF54909">
    <property type="entry name" value="Dimeric alpha+beta barrel"/>
    <property type="match status" value="1"/>
</dbReference>
<dbReference type="GO" id="GO:0004497">
    <property type="term" value="F:monooxygenase activity"/>
    <property type="evidence" value="ECO:0007669"/>
    <property type="project" value="UniProtKB-KW"/>
</dbReference>
<keyword evidence="2" id="KW-0503">Monooxygenase</keyword>
<dbReference type="RefSeq" id="WP_342373357.1">
    <property type="nucleotide sequence ID" value="NZ_CP115965.1"/>
</dbReference>
<dbReference type="InterPro" id="IPR011008">
    <property type="entry name" value="Dimeric_a/b-barrel"/>
</dbReference>
<evidence type="ECO:0000313" key="2">
    <source>
        <dbReference type="EMBL" id="WZW99873.1"/>
    </source>
</evidence>
<feature type="domain" description="ABM" evidence="1">
    <location>
        <begin position="1"/>
        <end position="89"/>
    </location>
</feature>
<accession>A0ABZ3CAV8</accession>
<reference evidence="2 3" key="1">
    <citation type="journal article" date="2023" name="Environ Microbiome">
        <title>A coral-associated actinobacterium mitigates coral bleaching under heat stress.</title>
        <authorList>
            <person name="Li J."/>
            <person name="Zou Y."/>
            <person name="Li Q."/>
            <person name="Zhang J."/>
            <person name="Bourne D.G."/>
            <person name="Lyu Y."/>
            <person name="Liu C."/>
            <person name="Zhang S."/>
        </authorList>
    </citation>
    <scope>NUCLEOTIDE SEQUENCE [LARGE SCALE GENOMIC DNA]</scope>
    <source>
        <strain evidence="2 3">SCSIO 13291</strain>
    </source>
</reference>
<dbReference type="Pfam" id="PF03992">
    <property type="entry name" value="ABM"/>
    <property type="match status" value="1"/>
</dbReference>